<evidence type="ECO:0000256" key="5">
    <source>
        <dbReference type="ARBA" id="ARBA00023242"/>
    </source>
</evidence>
<dbReference type="PANTHER" id="PTHR31845:SF10">
    <property type="entry name" value="ZN(II)2CYS6 TRANSCRIPTION FACTOR (EUROFUNG)"/>
    <property type="match status" value="1"/>
</dbReference>
<dbReference type="GO" id="GO:0000976">
    <property type="term" value="F:transcription cis-regulatory region binding"/>
    <property type="evidence" value="ECO:0007669"/>
    <property type="project" value="TreeGrafter"/>
</dbReference>
<comment type="caution">
    <text evidence="7">The sequence shown here is derived from an EMBL/GenBank/DDBJ whole genome shotgun (WGS) entry which is preliminary data.</text>
</comment>
<dbReference type="PANTHER" id="PTHR31845">
    <property type="entry name" value="FINGER DOMAIN PROTEIN, PUTATIVE-RELATED"/>
    <property type="match status" value="1"/>
</dbReference>
<reference evidence="7 8" key="1">
    <citation type="submission" date="2016-03" db="EMBL/GenBank/DDBJ databases">
        <title>Fine-scale spatial genetic structure of a fungal parasite of coffee scale insects.</title>
        <authorList>
            <person name="Jackson D."/>
            <person name="Zemenick K.A."/>
            <person name="Malloure B."/>
            <person name="Quandt C.A."/>
            <person name="James T.Y."/>
        </authorList>
    </citation>
    <scope>NUCLEOTIDE SEQUENCE [LARGE SCALE GENOMIC DNA]</scope>
    <source>
        <strain evidence="7 8">UM487</strain>
    </source>
</reference>
<evidence type="ECO:0000313" key="8">
    <source>
        <dbReference type="Proteomes" id="UP000243081"/>
    </source>
</evidence>
<dbReference type="OrthoDB" id="5424793at2759"/>
<evidence type="ECO:0000256" key="6">
    <source>
        <dbReference type="SAM" id="Phobius"/>
    </source>
</evidence>
<keyword evidence="6" id="KW-0472">Membrane</keyword>
<keyword evidence="3" id="KW-0238">DNA-binding</keyword>
<evidence type="ECO:0000256" key="1">
    <source>
        <dbReference type="ARBA" id="ARBA00004123"/>
    </source>
</evidence>
<sequence length="508" mass="55450">MNRSGDHRRRAGKRNATACEHCRAAKARCQPSEQPGVCQKYARGGRYCGVVSTYTLTMLQMLCCEERVHLADQGSPAQSTAVFPLAARQPFVLLAILTVTSGSRSVQKHSLYDDEFLKILGLKYVSGGDGSLELLRGLLIYCAWIFFTFQLWEQGVRAADMDKIRLYLAYVYLVSTCIVVWKGDRFFNTRQPPWTAAAINILEQFAETDDDRKLAISARLSTLFSEAAGAVNGRNSTEIQNSKLVLVGLSRQYQQLRDSYAVRHPGVLNEVAIRLQMLYLDIYLDVGSLLTFPVAKTALSARKMRFAPTAATMSSSAKKLGAFLRAVGELDDAAVFAFTVNDWTRFVVVLTLAFRLSFPLALAPDFDWLAARKDIRLEQFLSEVSRGAEEGAGPDGVLAANRAVLGVLRSNYSQREKTLAENAALASPPSTCAGCPAMGGSGEVTTAHRGLGVGNVPALSTDADMPDMLPMLHSMWATGGTAWQDMDKIPWDLLGAHAGGDGDNWAVQ</sequence>
<organism evidence="7 8">
    <name type="scientific">Cordyceps confragosa</name>
    <name type="common">Lecanicillium lecanii</name>
    <dbReference type="NCBI Taxonomy" id="2714763"/>
    <lineage>
        <taxon>Eukaryota</taxon>
        <taxon>Fungi</taxon>
        <taxon>Dikarya</taxon>
        <taxon>Ascomycota</taxon>
        <taxon>Pezizomycotina</taxon>
        <taxon>Sordariomycetes</taxon>
        <taxon>Hypocreomycetidae</taxon>
        <taxon>Hypocreales</taxon>
        <taxon>Cordycipitaceae</taxon>
        <taxon>Akanthomyces</taxon>
    </lineage>
</organism>
<evidence type="ECO:0000256" key="2">
    <source>
        <dbReference type="ARBA" id="ARBA00023015"/>
    </source>
</evidence>
<keyword evidence="8" id="KW-1185">Reference proteome</keyword>
<name>A0A179IMI1_CORDF</name>
<dbReference type="OMA" id="WRKPQFN"/>
<feature type="transmembrane region" description="Helical" evidence="6">
    <location>
        <begin position="164"/>
        <end position="181"/>
    </location>
</feature>
<proteinExistence type="predicted"/>
<dbReference type="AlphaFoldDB" id="A0A179IMI1"/>
<dbReference type="InterPro" id="IPR051089">
    <property type="entry name" value="prtT"/>
</dbReference>
<keyword evidence="4" id="KW-0804">Transcription</keyword>
<dbReference type="EMBL" id="LUKN01000408">
    <property type="protein sequence ID" value="OAR02979.1"/>
    <property type="molecule type" value="Genomic_DNA"/>
</dbReference>
<keyword evidence="6" id="KW-1133">Transmembrane helix</keyword>
<evidence type="ECO:0008006" key="9">
    <source>
        <dbReference type="Google" id="ProtNLM"/>
    </source>
</evidence>
<dbReference type="GO" id="GO:0005634">
    <property type="term" value="C:nucleus"/>
    <property type="evidence" value="ECO:0007669"/>
    <property type="project" value="UniProtKB-SubCell"/>
</dbReference>
<accession>A0A179IMI1</accession>
<keyword evidence="2" id="KW-0805">Transcription regulation</keyword>
<evidence type="ECO:0000313" key="7">
    <source>
        <dbReference type="EMBL" id="OAR02979.1"/>
    </source>
</evidence>
<evidence type="ECO:0000256" key="4">
    <source>
        <dbReference type="ARBA" id="ARBA00023163"/>
    </source>
</evidence>
<evidence type="ECO:0000256" key="3">
    <source>
        <dbReference type="ARBA" id="ARBA00023125"/>
    </source>
</evidence>
<protein>
    <recommendedName>
        <fullName evidence="9">Zn(2)-C6 fungal-type domain-containing protein</fullName>
    </recommendedName>
</protein>
<gene>
    <name evidence="7" type="ORF">LLEC1_05647</name>
</gene>
<keyword evidence="5" id="KW-0539">Nucleus</keyword>
<dbReference type="Proteomes" id="UP000243081">
    <property type="component" value="Unassembled WGS sequence"/>
</dbReference>
<dbReference type="GO" id="GO:0000981">
    <property type="term" value="F:DNA-binding transcription factor activity, RNA polymerase II-specific"/>
    <property type="evidence" value="ECO:0007669"/>
    <property type="project" value="TreeGrafter"/>
</dbReference>
<comment type="subcellular location">
    <subcellularLocation>
        <location evidence="1">Nucleus</location>
    </subcellularLocation>
</comment>
<keyword evidence="6" id="KW-0812">Transmembrane</keyword>